<evidence type="ECO:0000313" key="6">
    <source>
        <dbReference type="Proteomes" id="UP000472263"/>
    </source>
</evidence>
<sequence length="926" mass="104659">MWNDVELLLNEDTNSGFSSVSREENGSGLYQVDTLVKISASGPHLSSSSGSNWSVVVADRTVILFDQTYQSILLHLDFEANVDAVDVCLEGQFLVVCERSGNLNLIYVPHKRILLTRVRLVFRLHVPRIKLNLDFSVFFLCSQDVLSLWDLHFLVMICCWPDLAIHDFQLTAECSSTSMAAFVSIMSDIIIKIFTLQVRDLPSMAVCYSLEVSSVACLVQTRISMDTIYLVEGIAENTDSPAEPVSCVVVRCFTEALPENRLSRLLHKHMFDEAEKFAKTFELDLELVYKVKLDFVLEQLASASVGGYGQDVWSEIVEEARTNLMKISDQQYVVEYCLKAPWPTFETAERMLNHAASKYSSLHIQEAVYCCTCSELYELNHIGDILTQLRERDLKGAQLLWLRHEVAGEFDESRLEALLSAIPEDLPSQDLCPWFRTIIVPFVRRVLPRGQKILARWLEQRARNLELTEKGAWPQNGLDLAELGLPTSWTWMKSDDNFGAVEIEDLKSLASNLRQLLDLHKKYNCRLSLSVFEKGSVRSVAFFMLDKVPAPELVSATVESSVLPYATEHQIPCDELLLQYIKDLLERCSSQTSTLFTEWEAKALAVLNCMTDTDVSFCSTKIPRASLHFTHRVVYLLQPCPGDVAARLLSPILSVETWPLSSSGPRLTFCHRSRALLCLIRLADAATLEAQTQIPRTKIKYYLKCYIYVSRLEALNIPCTVESFLDRPKEGMVKGLWKNHSHEPQAVRLVADLCLEYQVYDPQLWNGLLQKLLSFNMISHLQKVLEAIGAVPSLWQVLCPFLLNLDLIGIANRFAQFNLPAFALGTLLLIPCASKKAQQIQAFLSLCNPVAILEQVDELMSTGELAGVPSQVRYSHSSLIVIHPKLFKTKHFKHLKQLIVSSGEPNQLKHLVDYLISQNWYVPSVS</sequence>
<accession>A0A668AEI5</accession>
<dbReference type="InterPro" id="IPR052802">
    <property type="entry name" value="KNTC1"/>
</dbReference>
<dbReference type="Ensembl" id="ENSMMDT00005047258.1">
    <property type="protein sequence ID" value="ENSMMDP00005046339.1"/>
    <property type="gene ID" value="ENSMMDG00005020878.1"/>
</dbReference>
<name>A0A668AEI5_9TELE</name>
<protein>
    <submittedName>
        <fullName evidence="5">Kinetochore associated 1</fullName>
    </submittedName>
</protein>
<feature type="domain" description="RZZ complex subunit KNTC1/ROD C-terminal" evidence="1">
    <location>
        <begin position="628"/>
        <end position="797"/>
    </location>
</feature>
<dbReference type="GO" id="GO:0005828">
    <property type="term" value="C:kinetochore microtubule"/>
    <property type="evidence" value="ECO:0007669"/>
    <property type="project" value="TreeGrafter"/>
</dbReference>
<dbReference type="PANTHER" id="PTHR15688">
    <property type="entry name" value="KINETOCHORE-ASSOCIATED PROTEIN 1"/>
    <property type="match status" value="1"/>
</dbReference>
<dbReference type="InterPro" id="IPR055402">
    <property type="entry name" value="KNTC1_N"/>
</dbReference>
<evidence type="ECO:0000259" key="2">
    <source>
        <dbReference type="Pfam" id="PF24506"/>
    </source>
</evidence>
<feature type="domain" description="KNTC1 first ARM-repeats" evidence="4">
    <location>
        <begin position="264"/>
        <end position="366"/>
    </location>
</feature>
<feature type="domain" description="KNTC1 first ARM-repeats" evidence="4">
    <location>
        <begin position="380"/>
        <end position="478"/>
    </location>
</feature>
<feature type="domain" description="KNTC1 N-terminal" evidence="2">
    <location>
        <begin position="136"/>
        <end position="255"/>
    </location>
</feature>
<dbReference type="Pfam" id="PF24516">
    <property type="entry name" value="ARM_KNTC1_2nd"/>
    <property type="match status" value="1"/>
</dbReference>
<dbReference type="PANTHER" id="PTHR15688:SF1">
    <property type="entry name" value="KINETOCHORE-ASSOCIATED PROTEIN 1"/>
    <property type="match status" value="1"/>
</dbReference>
<dbReference type="GO" id="GO:0000070">
    <property type="term" value="P:mitotic sister chromatid segregation"/>
    <property type="evidence" value="ECO:0007669"/>
    <property type="project" value="TreeGrafter"/>
</dbReference>
<dbReference type="Pfam" id="PF24520">
    <property type="entry name" value="ARM_KNTC1_1st"/>
    <property type="match status" value="2"/>
</dbReference>
<dbReference type="AlphaFoldDB" id="A0A668AEI5"/>
<dbReference type="Proteomes" id="UP000472263">
    <property type="component" value="Chromosome 9"/>
</dbReference>
<reference evidence="5" key="1">
    <citation type="submission" date="2019-06" db="EMBL/GenBank/DDBJ databases">
        <authorList>
            <consortium name="Wellcome Sanger Institute Data Sharing"/>
        </authorList>
    </citation>
    <scope>NUCLEOTIDE SEQUENCE [LARGE SCALE GENOMIC DNA]</scope>
</reference>
<proteinExistence type="predicted"/>
<dbReference type="GO" id="GO:0005737">
    <property type="term" value="C:cytoplasm"/>
    <property type="evidence" value="ECO:0007669"/>
    <property type="project" value="TreeGrafter"/>
</dbReference>
<feature type="domain" description="KNTC1 second ARM-repeats" evidence="3">
    <location>
        <begin position="575"/>
        <end position="617"/>
    </location>
</feature>
<dbReference type="GeneTree" id="ENSGT00390000007883"/>
<evidence type="ECO:0000313" key="5">
    <source>
        <dbReference type="Ensembl" id="ENSMMDP00005046339.1"/>
    </source>
</evidence>
<dbReference type="Pfam" id="PF10493">
    <property type="entry name" value="Rod_C"/>
    <property type="match status" value="2"/>
</dbReference>
<feature type="domain" description="KNTC1 N-terminal" evidence="2">
    <location>
        <begin position="21"/>
        <end position="117"/>
    </location>
</feature>
<dbReference type="GO" id="GO:0007094">
    <property type="term" value="P:mitotic spindle assembly checkpoint signaling"/>
    <property type="evidence" value="ECO:0007669"/>
    <property type="project" value="TreeGrafter"/>
</dbReference>
<feature type="domain" description="RZZ complex subunit KNTC1/ROD C-terminal" evidence="1">
    <location>
        <begin position="799"/>
        <end position="873"/>
    </location>
</feature>
<dbReference type="GO" id="GO:1990423">
    <property type="term" value="C:RZZ complex"/>
    <property type="evidence" value="ECO:0007669"/>
    <property type="project" value="TreeGrafter"/>
</dbReference>
<reference evidence="5" key="2">
    <citation type="submission" date="2025-08" db="UniProtKB">
        <authorList>
            <consortium name="Ensembl"/>
        </authorList>
    </citation>
    <scope>IDENTIFICATION</scope>
</reference>
<reference evidence="5" key="3">
    <citation type="submission" date="2025-09" db="UniProtKB">
        <authorList>
            <consortium name="Ensembl"/>
        </authorList>
    </citation>
    <scope>IDENTIFICATION</scope>
</reference>
<gene>
    <name evidence="5" type="primary">KNTC1</name>
    <name evidence="5" type="synonym">kntc1</name>
</gene>
<organism evidence="5 6">
    <name type="scientific">Myripristis murdjan</name>
    <name type="common">pinecone soldierfish</name>
    <dbReference type="NCBI Taxonomy" id="586833"/>
    <lineage>
        <taxon>Eukaryota</taxon>
        <taxon>Metazoa</taxon>
        <taxon>Chordata</taxon>
        <taxon>Craniata</taxon>
        <taxon>Vertebrata</taxon>
        <taxon>Euteleostomi</taxon>
        <taxon>Actinopterygii</taxon>
        <taxon>Neopterygii</taxon>
        <taxon>Teleostei</taxon>
        <taxon>Neoteleostei</taxon>
        <taxon>Acanthomorphata</taxon>
        <taxon>Holocentriformes</taxon>
        <taxon>Holocentridae</taxon>
        <taxon>Myripristis</taxon>
    </lineage>
</organism>
<evidence type="ECO:0000259" key="4">
    <source>
        <dbReference type="Pfam" id="PF24520"/>
    </source>
</evidence>
<evidence type="ECO:0000259" key="3">
    <source>
        <dbReference type="Pfam" id="PF24516"/>
    </source>
</evidence>
<dbReference type="Pfam" id="PF24506">
    <property type="entry name" value="KNTC1_N"/>
    <property type="match status" value="2"/>
</dbReference>
<dbReference type="InterPro" id="IPR055404">
    <property type="entry name" value="ARM_KNTC1_2nd"/>
</dbReference>
<dbReference type="InterPro" id="IPR055403">
    <property type="entry name" value="ARM_KNTC1_1st"/>
</dbReference>
<dbReference type="InterPro" id="IPR019527">
    <property type="entry name" value="RZZ-complex_KNTC1/ROD_C"/>
</dbReference>
<dbReference type="GO" id="GO:0031267">
    <property type="term" value="F:small GTPase binding"/>
    <property type="evidence" value="ECO:0007669"/>
    <property type="project" value="TreeGrafter"/>
</dbReference>
<dbReference type="GO" id="GO:1903394">
    <property type="term" value="P:protein localization to kinetochore involved in kinetochore assembly"/>
    <property type="evidence" value="ECO:0007669"/>
    <property type="project" value="TreeGrafter"/>
</dbReference>
<evidence type="ECO:0000259" key="1">
    <source>
        <dbReference type="Pfam" id="PF10493"/>
    </source>
</evidence>
<keyword evidence="6" id="KW-1185">Reference proteome</keyword>